<dbReference type="GO" id="GO:0022857">
    <property type="term" value="F:transmembrane transporter activity"/>
    <property type="evidence" value="ECO:0007669"/>
    <property type="project" value="InterPro"/>
</dbReference>
<comment type="similarity">
    <text evidence="2 7">Belongs to the ExbD/TolR family.</text>
</comment>
<comment type="subcellular location">
    <subcellularLocation>
        <location evidence="1">Cell membrane</location>
        <topology evidence="1">Single-pass membrane protein</topology>
    </subcellularLocation>
    <subcellularLocation>
        <location evidence="7">Cell membrane</location>
        <topology evidence="7">Single-pass type II membrane protein</topology>
    </subcellularLocation>
</comment>
<keyword evidence="10" id="KW-1185">Reference proteome</keyword>
<evidence type="ECO:0000256" key="2">
    <source>
        <dbReference type="ARBA" id="ARBA00005811"/>
    </source>
</evidence>
<accession>A0A8J2UI29</accession>
<organism evidence="9 10">
    <name type="scientific">Puia dinghuensis</name>
    <dbReference type="NCBI Taxonomy" id="1792502"/>
    <lineage>
        <taxon>Bacteria</taxon>
        <taxon>Pseudomonadati</taxon>
        <taxon>Bacteroidota</taxon>
        <taxon>Chitinophagia</taxon>
        <taxon>Chitinophagales</taxon>
        <taxon>Chitinophagaceae</taxon>
        <taxon>Puia</taxon>
    </lineage>
</organism>
<dbReference type="AlphaFoldDB" id="A0A8J2UI29"/>
<dbReference type="PANTHER" id="PTHR30558:SF3">
    <property type="entry name" value="BIOPOLYMER TRANSPORT PROTEIN EXBD-RELATED"/>
    <property type="match status" value="1"/>
</dbReference>
<reference evidence="9" key="2">
    <citation type="submission" date="2020-09" db="EMBL/GenBank/DDBJ databases">
        <authorList>
            <person name="Sun Q."/>
            <person name="Zhou Y."/>
        </authorList>
    </citation>
    <scope>NUCLEOTIDE SEQUENCE</scope>
    <source>
        <strain evidence="9">CGMCC 1.15448</strain>
    </source>
</reference>
<dbReference type="Pfam" id="PF02472">
    <property type="entry name" value="ExbD"/>
    <property type="match status" value="1"/>
</dbReference>
<evidence type="ECO:0000256" key="6">
    <source>
        <dbReference type="ARBA" id="ARBA00023136"/>
    </source>
</evidence>
<evidence type="ECO:0000256" key="3">
    <source>
        <dbReference type="ARBA" id="ARBA00022475"/>
    </source>
</evidence>
<dbReference type="GO" id="GO:0015031">
    <property type="term" value="P:protein transport"/>
    <property type="evidence" value="ECO:0007669"/>
    <property type="project" value="UniProtKB-KW"/>
</dbReference>
<evidence type="ECO:0000313" key="9">
    <source>
        <dbReference type="EMBL" id="GGB18917.1"/>
    </source>
</evidence>
<keyword evidence="3" id="KW-1003">Cell membrane</keyword>
<dbReference type="GO" id="GO:0005886">
    <property type="term" value="C:plasma membrane"/>
    <property type="evidence" value="ECO:0007669"/>
    <property type="project" value="UniProtKB-SubCell"/>
</dbReference>
<evidence type="ECO:0000256" key="8">
    <source>
        <dbReference type="SAM" id="MobiDB-lite"/>
    </source>
</evidence>
<name>A0A8J2UI29_9BACT</name>
<evidence type="ECO:0000256" key="7">
    <source>
        <dbReference type="RuleBase" id="RU003879"/>
    </source>
</evidence>
<dbReference type="RefSeq" id="WP_188936642.1">
    <property type="nucleotide sequence ID" value="NZ_BMJC01000005.1"/>
</dbReference>
<keyword evidence="7" id="KW-0653">Protein transport</keyword>
<protein>
    <submittedName>
        <fullName evidence="9">Biopolymer transporter ExbD</fullName>
    </submittedName>
</protein>
<keyword evidence="7" id="KW-0813">Transport</keyword>
<sequence length="229" mass="24592">MGRAKIPRKSTNIDMTAMCDVAFLLLSFFILATKFKPAEALTVVTPSSVSSKVAPDKNVIMVTIDHDGKVYFSVSDANATEKKEILEAIATSKNITLTDAEKKNFYANPSSYIGVPFTGLKHYLDLGPDQLKNLALPGIPAQDSTNNELTDWVRAAVTVSAGGGFNGGHMNILVKGDDAAKYPAFQGAIIAFKKNDQLKFQLVTSPVAPPPGSELDKLQQKTGNKSSEQ</sequence>
<evidence type="ECO:0000256" key="4">
    <source>
        <dbReference type="ARBA" id="ARBA00022692"/>
    </source>
</evidence>
<feature type="region of interest" description="Disordered" evidence="8">
    <location>
        <begin position="205"/>
        <end position="229"/>
    </location>
</feature>
<gene>
    <name evidence="9" type="primary">exbD1</name>
    <name evidence="9" type="ORF">GCM10011511_48390</name>
</gene>
<keyword evidence="6" id="KW-0472">Membrane</keyword>
<proteinExistence type="inferred from homology"/>
<keyword evidence="5" id="KW-1133">Transmembrane helix</keyword>
<feature type="compositionally biased region" description="Polar residues" evidence="8">
    <location>
        <begin position="220"/>
        <end position="229"/>
    </location>
</feature>
<dbReference type="InterPro" id="IPR003400">
    <property type="entry name" value="ExbD"/>
</dbReference>
<dbReference type="PANTHER" id="PTHR30558">
    <property type="entry name" value="EXBD MEMBRANE COMPONENT OF PMF-DRIVEN MACROMOLECULE IMPORT SYSTEM"/>
    <property type="match status" value="1"/>
</dbReference>
<dbReference type="EMBL" id="BMJC01000005">
    <property type="protein sequence ID" value="GGB18917.1"/>
    <property type="molecule type" value="Genomic_DNA"/>
</dbReference>
<dbReference type="Proteomes" id="UP000607559">
    <property type="component" value="Unassembled WGS sequence"/>
</dbReference>
<evidence type="ECO:0000313" key="10">
    <source>
        <dbReference type="Proteomes" id="UP000607559"/>
    </source>
</evidence>
<evidence type="ECO:0000256" key="5">
    <source>
        <dbReference type="ARBA" id="ARBA00022989"/>
    </source>
</evidence>
<keyword evidence="4 7" id="KW-0812">Transmembrane</keyword>
<evidence type="ECO:0000256" key="1">
    <source>
        <dbReference type="ARBA" id="ARBA00004162"/>
    </source>
</evidence>
<comment type="caution">
    <text evidence="9">The sequence shown here is derived from an EMBL/GenBank/DDBJ whole genome shotgun (WGS) entry which is preliminary data.</text>
</comment>
<reference evidence="9" key="1">
    <citation type="journal article" date="2014" name="Int. J. Syst. Evol. Microbiol.">
        <title>Complete genome sequence of Corynebacterium casei LMG S-19264T (=DSM 44701T), isolated from a smear-ripened cheese.</title>
        <authorList>
            <consortium name="US DOE Joint Genome Institute (JGI-PGF)"/>
            <person name="Walter F."/>
            <person name="Albersmeier A."/>
            <person name="Kalinowski J."/>
            <person name="Ruckert C."/>
        </authorList>
    </citation>
    <scope>NUCLEOTIDE SEQUENCE</scope>
    <source>
        <strain evidence="9">CGMCC 1.15448</strain>
    </source>
</reference>